<feature type="transmembrane region" description="Helical" evidence="8">
    <location>
        <begin position="59"/>
        <end position="81"/>
    </location>
</feature>
<accession>A0A4R6Y9Q4</accession>
<comment type="subcellular location">
    <subcellularLocation>
        <location evidence="1">Cell membrane</location>
        <topology evidence="1">Multi-pass membrane protein</topology>
    </subcellularLocation>
</comment>
<dbReference type="GO" id="GO:0005886">
    <property type="term" value="C:plasma membrane"/>
    <property type="evidence" value="ECO:0007669"/>
    <property type="project" value="UniProtKB-SubCell"/>
</dbReference>
<dbReference type="PANTHER" id="PTHR34979">
    <property type="entry name" value="INNER MEMBRANE PROTEIN YGAZ"/>
    <property type="match status" value="1"/>
</dbReference>
<evidence type="ECO:0000256" key="3">
    <source>
        <dbReference type="ARBA" id="ARBA00022448"/>
    </source>
</evidence>
<sequence>MSLFLKFFGVQLTDTNDLNLFKSALKEGLHTISGTALATLIWGMVTAVAMIAGGLLPQYVILINLTVYAASAQLTVLSMLILHSPLIIMWLAAVAVNLRFVIFSAGIRPYFRHLSLKHRLLYGFLNTDINWMLFSYRYRNDQAAPARLEQTGYFLGMAVTNYCLWQVGVLVGVIFASLVPTEWGLKLAGTLTLLALVLKAVNHWAGVAGCLAAAAVAVALQNWPYKLWVVAAIVAGVLAALLVEQFWPKAHFSASLRHLDSKKEGA</sequence>
<evidence type="ECO:0000256" key="1">
    <source>
        <dbReference type="ARBA" id="ARBA00004651"/>
    </source>
</evidence>
<dbReference type="AlphaFoldDB" id="A0A4R6Y9Q4"/>
<dbReference type="InterPro" id="IPR011606">
    <property type="entry name" value="Brnchd-chn_aa_trnsp_permease"/>
</dbReference>
<evidence type="ECO:0000313" key="10">
    <source>
        <dbReference type="Proteomes" id="UP000294480"/>
    </source>
</evidence>
<evidence type="ECO:0000256" key="5">
    <source>
        <dbReference type="ARBA" id="ARBA00022692"/>
    </source>
</evidence>
<protein>
    <submittedName>
        <fullName evidence="9">Putative branched-subunit amino acid permease</fullName>
    </submittedName>
</protein>
<feature type="transmembrane region" description="Helical" evidence="8">
    <location>
        <begin position="29"/>
        <end position="52"/>
    </location>
</feature>
<dbReference type="Pfam" id="PF03591">
    <property type="entry name" value="AzlC"/>
    <property type="match status" value="1"/>
</dbReference>
<dbReference type="RefSeq" id="WP_133619379.1">
    <property type="nucleotide sequence ID" value="NZ_SNZE01000005.1"/>
</dbReference>
<dbReference type="EMBL" id="SNZE01000005">
    <property type="protein sequence ID" value="TDR32225.1"/>
    <property type="molecule type" value="Genomic_DNA"/>
</dbReference>
<feature type="transmembrane region" description="Helical" evidence="8">
    <location>
        <begin position="158"/>
        <end position="179"/>
    </location>
</feature>
<name>A0A4R6Y9Q4_9BURK</name>
<comment type="similarity">
    <text evidence="2">Belongs to the AzlC family.</text>
</comment>
<feature type="transmembrane region" description="Helical" evidence="8">
    <location>
        <begin position="225"/>
        <end position="243"/>
    </location>
</feature>
<feature type="transmembrane region" description="Helical" evidence="8">
    <location>
        <begin position="87"/>
        <end position="107"/>
    </location>
</feature>
<keyword evidence="6 8" id="KW-1133">Transmembrane helix</keyword>
<evidence type="ECO:0000256" key="2">
    <source>
        <dbReference type="ARBA" id="ARBA00010735"/>
    </source>
</evidence>
<keyword evidence="7 8" id="KW-0472">Membrane</keyword>
<keyword evidence="5 8" id="KW-0812">Transmembrane</keyword>
<reference evidence="9 10" key="1">
    <citation type="submission" date="2019-03" db="EMBL/GenBank/DDBJ databases">
        <title>Genomic Encyclopedia of Type Strains, Phase IV (KMG-IV): sequencing the most valuable type-strain genomes for metagenomic binning, comparative biology and taxonomic classification.</title>
        <authorList>
            <person name="Goeker M."/>
        </authorList>
    </citation>
    <scope>NUCLEOTIDE SEQUENCE [LARGE SCALE GENOMIC DNA]</scope>
    <source>
        <strain evidence="9 10">DSM 102852</strain>
    </source>
</reference>
<dbReference type="Proteomes" id="UP000294480">
    <property type="component" value="Unassembled WGS sequence"/>
</dbReference>
<comment type="caution">
    <text evidence="9">The sequence shown here is derived from an EMBL/GenBank/DDBJ whole genome shotgun (WGS) entry which is preliminary data.</text>
</comment>
<keyword evidence="4" id="KW-1003">Cell membrane</keyword>
<feature type="transmembrane region" description="Helical" evidence="8">
    <location>
        <begin position="191"/>
        <end position="219"/>
    </location>
</feature>
<evidence type="ECO:0000256" key="8">
    <source>
        <dbReference type="SAM" id="Phobius"/>
    </source>
</evidence>
<keyword evidence="10" id="KW-1185">Reference proteome</keyword>
<gene>
    <name evidence="9" type="ORF">DFR44_105112</name>
</gene>
<evidence type="ECO:0000256" key="4">
    <source>
        <dbReference type="ARBA" id="ARBA00022475"/>
    </source>
</evidence>
<proteinExistence type="inferred from homology"/>
<organism evidence="9 10">
    <name type="scientific">Hydromonas duriensis</name>
    <dbReference type="NCBI Taxonomy" id="1527608"/>
    <lineage>
        <taxon>Bacteria</taxon>
        <taxon>Pseudomonadati</taxon>
        <taxon>Pseudomonadota</taxon>
        <taxon>Betaproteobacteria</taxon>
        <taxon>Burkholderiales</taxon>
        <taxon>Burkholderiaceae</taxon>
        <taxon>Hydromonas</taxon>
    </lineage>
</organism>
<dbReference type="GO" id="GO:1903785">
    <property type="term" value="P:L-valine transmembrane transport"/>
    <property type="evidence" value="ECO:0007669"/>
    <property type="project" value="TreeGrafter"/>
</dbReference>
<dbReference type="OrthoDB" id="9179311at2"/>
<dbReference type="PANTHER" id="PTHR34979:SF1">
    <property type="entry name" value="INNER MEMBRANE PROTEIN YGAZ"/>
    <property type="match status" value="1"/>
</dbReference>
<evidence type="ECO:0000256" key="6">
    <source>
        <dbReference type="ARBA" id="ARBA00022989"/>
    </source>
</evidence>
<evidence type="ECO:0000313" key="9">
    <source>
        <dbReference type="EMBL" id="TDR32225.1"/>
    </source>
</evidence>
<keyword evidence="3" id="KW-0813">Transport</keyword>
<evidence type="ECO:0000256" key="7">
    <source>
        <dbReference type="ARBA" id="ARBA00023136"/>
    </source>
</evidence>